<dbReference type="STRING" id="1798692.A3G00_00750"/>
<dbReference type="AlphaFoldDB" id="A0A1F6MS04"/>
<gene>
    <name evidence="3" type="ORF">A3G00_00750</name>
</gene>
<protein>
    <submittedName>
        <fullName evidence="3">Uncharacterized protein</fullName>
    </submittedName>
</protein>
<keyword evidence="2" id="KW-1133">Transmembrane helix</keyword>
<reference evidence="3 4" key="1">
    <citation type="journal article" date="2016" name="Nat. Commun.">
        <title>Thousands of microbial genomes shed light on interconnected biogeochemical processes in an aquifer system.</title>
        <authorList>
            <person name="Anantharaman K."/>
            <person name="Brown C.T."/>
            <person name="Hug L.A."/>
            <person name="Sharon I."/>
            <person name="Castelle C.J."/>
            <person name="Probst A.J."/>
            <person name="Thomas B.C."/>
            <person name="Singh A."/>
            <person name="Wilkins M.J."/>
            <person name="Karaoz U."/>
            <person name="Brodie E.L."/>
            <person name="Williams K.H."/>
            <person name="Hubbard S.S."/>
            <person name="Banfield J.F."/>
        </authorList>
    </citation>
    <scope>NUCLEOTIDE SEQUENCE [LARGE SCALE GENOMIC DNA]</scope>
</reference>
<dbReference type="InterPro" id="IPR011044">
    <property type="entry name" value="Quino_amine_DH_bsu"/>
</dbReference>
<dbReference type="EMBL" id="MFQN01000015">
    <property type="protein sequence ID" value="OGH74444.1"/>
    <property type="molecule type" value="Genomic_DNA"/>
</dbReference>
<dbReference type="SUPFAM" id="SSF50969">
    <property type="entry name" value="YVTN repeat-like/Quinoprotein amine dehydrogenase"/>
    <property type="match status" value="1"/>
</dbReference>
<proteinExistence type="predicted"/>
<organism evidence="3 4">
    <name type="scientific">Candidatus Magasanikbacteria bacterium RIFCSPLOWO2_12_FULL_43_12</name>
    <dbReference type="NCBI Taxonomy" id="1798692"/>
    <lineage>
        <taxon>Bacteria</taxon>
        <taxon>Candidatus Magasanikiibacteriota</taxon>
    </lineage>
</organism>
<dbReference type="InterPro" id="IPR011042">
    <property type="entry name" value="6-blade_b-propeller_TolB-like"/>
</dbReference>
<evidence type="ECO:0000313" key="3">
    <source>
        <dbReference type="EMBL" id="OGH74444.1"/>
    </source>
</evidence>
<sequence length="750" mass="84900">MPDILEIHEFFAEGQNQDRSHVLLHITEPGTPEEFKKGYFFAVAEVNNGPIEQIEHLQKMIDDLESGYYETDNQTDKDPFETVLEYVNRRGHHILQYKNSLLHCMVGVLRGHEISFAYHGQPEVTLFYKNQELAELADMDVLAEQNQVRGDTLFSSVMQGTINYGDYFYIATPRVADFFKSDRIKKILLSRNTRQAAGHIQKVLSDLRQESSFGGILIHFASKYDMPKTGRVPRSANSATGSLNQLANQEQSAEEMLAAPFWGGLKKRWNKFRANRSADKKQKVITKAKQDVERREKGKMETNWRPHETQTSIFNTLLVTIGKMIVIGLTGLFRLIKSIVFNAAEITIALVLIISNKDNKRADVLKTFRRWRETKKESFAALPLLSKTLLILTIVLATVFIGSISVYKIKENLEARRQAYKNQIQAVIDKKNAAEASLVYGDETRALSLFQEAKQAISNLPESNKKQKEEITGLNEQIAASLMKIQKLYTVHPEILLDITSANPTAQTQRLALLGDSLFAYGPEDNNYYQYNLAEKITEGKNYGNNLQLHAASTPKEQDMIVFIAGDSGAAVYNKETTLLSAKDISYPVDNVKIIDTFVYNRKVYTLDRANGEIFKHSQTQTGFDKGVAWLKDEGVDLKDAVSLAIDGDMFVLKQNGEILKLVAGKKEEFAISGLEPKLDKPLAIWTYNNLANIYLLEPTNKRVVILDKTGKLVGQYTAVEWQNPTGMIVDETKKTIYILDSNKIYKFNF</sequence>
<dbReference type="Gene3D" id="2.120.10.30">
    <property type="entry name" value="TolB, C-terminal domain"/>
    <property type="match status" value="1"/>
</dbReference>
<comment type="caution">
    <text evidence="3">The sequence shown here is derived from an EMBL/GenBank/DDBJ whole genome shotgun (WGS) entry which is preliminary data.</text>
</comment>
<name>A0A1F6MS04_9BACT</name>
<feature type="transmembrane region" description="Helical" evidence="2">
    <location>
        <begin position="379"/>
        <end position="407"/>
    </location>
</feature>
<keyword evidence="2" id="KW-0812">Transmembrane</keyword>
<evidence type="ECO:0000256" key="2">
    <source>
        <dbReference type="SAM" id="Phobius"/>
    </source>
</evidence>
<feature type="coiled-coil region" evidence="1">
    <location>
        <begin position="410"/>
        <end position="437"/>
    </location>
</feature>
<keyword evidence="2" id="KW-0472">Membrane</keyword>
<evidence type="ECO:0000256" key="1">
    <source>
        <dbReference type="SAM" id="Coils"/>
    </source>
</evidence>
<accession>A0A1F6MS04</accession>
<evidence type="ECO:0000313" key="4">
    <source>
        <dbReference type="Proteomes" id="UP000178347"/>
    </source>
</evidence>
<keyword evidence="1" id="KW-0175">Coiled coil</keyword>
<dbReference type="Proteomes" id="UP000178347">
    <property type="component" value="Unassembled WGS sequence"/>
</dbReference>
<feature type="transmembrane region" description="Helical" evidence="2">
    <location>
        <begin position="339"/>
        <end position="358"/>
    </location>
</feature>